<dbReference type="PANTHER" id="PTHR31890:SF9">
    <property type="entry name" value="PLANT INVERTASE_PECTIN METHYLESTERASE INHIBITOR SUPERFAMILY PROTEIN"/>
    <property type="match status" value="1"/>
</dbReference>
<feature type="domain" description="Pectinesterase inhibitor" evidence="2">
    <location>
        <begin position="34"/>
        <end position="177"/>
    </location>
</feature>
<evidence type="ECO:0000256" key="1">
    <source>
        <dbReference type="SAM" id="SignalP"/>
    </source>
</evidence>
<gene>
    <name evidence="3" type="ORF">DH2020_040741</name>
</gene>
<proteinExistence type="predicted"/>
<feature type="chain" id="PRO_5047363391" description="Pectinesterase inhibitor domain-containing protein" evidence="1">
    <location>
        <begin position="26"/>
        <end position="187"/>
    </location>
</feature>
<reference evidence="3 4" key="1">
    <citation type="journal article" date="2021" name="Comput. Struct. Biotechnol. J.">
        <title>De novo genome assembly of the potent medicinal plant Rehmannia glutinosa using nanopore technology.</title>
        <authorList>
            <person name="Ma L."/>
            <person name="Dong C."/>
            <person name="Song C."/>
            <person name="Wang X."/>
            <person name="Zheng X."/>
            <person name="Niu Y."/>
            <person name="Chen S."/>
            <person name="Feng W."/>
        </authorList>
    </citation>
    <scope>NUCLEOTIDE SEQUENCE [LARGE SCALE GENOMIC DNA]</scope>
    <source>
        <strain evidence="3">DH-2019</strain>
    </source>
</reference>
<dbReference type="InterPro" id="IPR006501">
    <property type="entry name" value="Pectinesterase_inhib_dom"/>
</dbReference>
<dbReference type="Gene3D" id="1.20.140.40">
    <property type="entry name" value="Invertase/pectin methylesterase inhibitor family protein"/>
    <property type="match status" value="1"/>
</dbReference>
<dbReference type="PANTHER" id="PTHR31890">
    <property type="entry name" value="PLANT INVERTASE/PECTIN METHYLESTERASE INHIBITOR SUPERFAMILY PROTEIN"/>
    <property type="match status" value="1"/>
</dbReference>
<dbReference type="Proteomes" id="UP001318860">
    <property type="component" value="Unassembled WGS sequence"/>
</dbReference>
<dbReference type="Pfam" id="PF04043">
    <property type="entry name" value="PMEI"/>
    <property type="match status" value="1"/>
</dbReference>
<keyword evidence="4" id="KW-1185">Reference proteome</keyword>
<dbReference type="InterPro" id="IPR035513">
    <property type="entry name" value="Invertase/methylesterase_inhib"/>
</dbReference>
<dbReference type="SMART" id="SM00856">
    <property type="entry name" value="PMEI"/>
    <property type="match status" value="1"/>
</dbReference>
<protein>
    <recommendedName>
        <fullName evidence="2">Pectinesterase inhibitor domain-containing protein</fullName>
    </recommendedName>
</protein>
<dbReference type="EMBL" id="JABTTQ020002210">
    <property type="protein sequence ID" value="KAK6125507.1"/>
    <property type="molecule type" value="Genomic_DNA"/>
</dbReference>
<dbReference type="NCBIfam" id="TIGR01614">
    <property type="entry name" value="PME_inhib"/>
    <property type="match status" value="1"/>
</dbReference>
<dbReference type="SUPFAM" id="SSF101148">
    <property type="entry name" value="Plant invertase/pectin methylesterase inhibitor"/>
    <property type="match status" value="1"/>
</dbReference>
<feature type="signal peptide" evidence="1">
    <location>
        <begin position="1"/>
        <end position="25"/>
    </location>
</feature>
<evidence type="ECO:0000313" key="3">
    <source>
        <dbReference type="EMBL" id="KAK6125507.1"/>
    </source>
</evidence>
<evidence type="ECO:0000313" key="4">
    <source>
        <dbReference type="Proteomes" id="UP001318860"/>
    </source>
</evidence>
<comment type="caution">
    <text evidence="3">The sequence shown here is derived from an EMBL/GenBank/DDBJ whole genome shotgun (WGS) entry which is preliminary data.</text>
</comment>
<keyword evidence="1" id="KW-0732">Signal</keyword>
<accession>A0ABR0USA2</accession>
<organism evidence="3 4">
    <name type="scientific">Rehmannia glutinosa</name>
    <name type="common">Chinese foxglove</name>
    <dbReference type="NCBI Taxonomy" id="99300"/>
    <lineage>
        <taxon>Eukaryota</taxon>
        <taxon>Viridiplantae</taxon>
        <taxon>Streptophyta</taxon>
        <taxon>Embryophyta</taxon>
        <taxon>Tracheophyta</taxon>
        <taxon>Spermatophyta</taxon>
        <taxon>Magnoliopsida</taxon>
        <taxon>eudicotyledons</taxon>
        <taxon>Gunneridae</taxon>
        <taxon>Pentapetalae</taxon>
        <taxon>asterids</taxon>
        <taxon>lamiids</taxon>
        <taxon>Lamiales</taxon>
        <taxon>Orobanchaceae</taxon>
        <taxon>Rehmannieae</taxon>
        <taxon>Rehmannia</taxon>
    </lineage>
</organism>
<evidence type="ECO:0000259" key="2">
    <source>
        <dbReference type="SMART" id="SM00856"/>
    </source>
</evidence>
<name>A0ABR0USA2_REHGL</name>
<sequence>MKLPFASFLILYISLLFLLTITTNAKLISTNIKSTDKVFSNICPKTKQPNICLIVLKDDSRTRGAANNHELGYGILDIAISQAKSCVDVFFYSALKMNDGDRKEKYLDCRDKYNFAVGQLSEAKTILRKNDFATARRRIVDASQVPISCQKEIGEPPVEVRSANIVLDFIFDIAYVIVRELAINRNS</sequence>